<keyword evidence="4" id="KW-0436">Ligase</keyword>
<dbReference type="UniPathway" id="UPA00159">
    <property type="reaction ID" value="UER00277"/>
</dbReference>
<protein>
    <recommendedName>
        <fullName evidence="3">CTP synthase (glutamine hydrolyzing)</fullName>
        <ecNumber evidence="3">6.3.4.2</ecNumber>
    </recommendedName>
</protein>
<evidence type="ECO:0000259" key="10">
    <source>
        <dbReference type="Pfam" id="PF00117"/>
    </source>
</evidence>
<sequence length="264" mass="29497">GDFILSDSYLSVIEAIKYSSYAQNRKPIMTWLNSSDFSAKGGSASGGEVAKNLRKLKNYDGIIIPGGFGSRGVEGNLNVIKFVRENKIPYFGLCYGMQMMVIEYARNVLGLKDANTREVNPKSKNMVIDVMESQKEILKNNSYGGSMRLGEYKAVLRDGTIAREAYVSSSQSRPLNLQKGPTFITERHRHRYEVNPAFVADLEAKGLVFSGRSPDGHLMEIAELPKSKHLFFLGTQFHPEFLAHPLNPHPLFSAFIKACIKKLK</sequence>
<dbReference type="GO" id="GO:0019856">
    <property type="term" value="P:pyrimidine nucleobase biosynthetic process"/>
    <property type="evidence" value="ECO:0007669"/>
    <property type="project" value="TreeGrafter"/>
</dbReference>
<evidence type="ECO:0000256" key="1">
    <source>
        <dbReference type="ARBA" id="ARBA00005171"/>
    </source>
</evidence>
<evidence type="ECO:0000256" key="9">
    <source>
        <dbReference type="ARBA" id="ARBA00047781"/>
    </source>
</evidence>
<keyword evidence="7" id="KW-0315">Glutamine amidotransferase</keyword>
<evidence type="ECO:0000313" key="11">
    <source>
        <dbReference type="EMBL" id="PJC49521.1"/>
    </source>
</evidence>
<dbReference type="InterPro" id="IPR029062">
    <property type="entry name" value="Class_I_gatase-like"/>
</dbReference>
<dbReference type="Proteomes" id="UP000231300">
    <property type="component" value="Unassembled WGS sequence"/>
</dbReference>
<proteinExistence type="inferred from homology"/>
<feature type="domain" description="Glutamine amidotransferase" evidence="10">
    <location>
        <begin position="5"/>
        <end position="257"/>
    </location>
</feature>
<keyword evidence="8" id="KW-0665">Pyrimidine biosynthesis</keyword>
<dbReference type="EMBL" id="PFRK01000017">
    <property type="protein sequence ID" value="PJC49521.1"/>
    <property type="molecule type" value="Genomic_DNA"/>
</dbReference>
<accession>A0A2J0N4E0</accession>
<evidence type="ECO:0000256" key="3">
    <source>
        <dbReference type="ARBA" id="ARBA00012291"/>
    </source>
</evidence>
<evidence type="ECO:0000256" key="5">
    <source>
        <dbReference type="ARBA" id="ARBA00022741"/>
    </source>
</evidence>
<dbReference type="Pfam" id="PF00117">
    <property type="entry name" value="GATase"/>
    <property type="match status" value="1"/>
</dbReference>
<organism evidence="11 12">
    <name type="scientific">Candidatus Nomurabacteria bacterium CG_4_9_14_0_2_um_filter_32_10</name>
    <dbReference type="NCBI Taxonomy" id="1974729"/>
    <lineage>
        <taxon>Bacteria</taxon>
        <taxon>Candidatus Nomuraibacteriota</taxon>
    </lineage>
</organism>
<dbReference type="InterPro" id="IPR017926">
    <property type="entry name" value="GATASE"/>
</dbReference>
<feature type="non-terminal residue" evidence="11">
    <location>
        <position position="1"/>
    </location>
</feature>
<dbReference type="AlphaFoldDB" id="A0A2J0N4E0"/>
<keyword evidence="5" id="KW-0547">Nucleotide-binding</keyword>
<dbReference type="Gene3D" id="3.40.50.880">
    <property type="match status" value="1"/>
</dbReference>
<keyword evidence="6" id="KW-0067">ATP-binding</keyword>
<evidence type="ECO:0000313" key="12">
    <source>
        <dbReference type="Proteomes" id="UP000231300"/>
    </source>
</evidence>
<comment type="similarity">
    <text evidence="2">Belongs to the CTP synthase family.</text>
</comment>
<dbReference type="GO" id="GO:0042802">
    <property type="term" value="F:identical protein binding"/>
    <property type="evidence" value="ECO:0007669"/>
    <property type="project" value="TreeGrafter"/>
</dbReference>
<comment type="caution">
    <text evidence="11">The sequence shown here is derived from an EMBL/GenBank/DDBJ whole genome shotgun (WGS) entry which is preliminary data.</text>
</comment>
<evidence type="ECO:0000256" key="6">
    <source>
        <dbReference type="ARBA" id="ARBA00022840"/>
    </source>
</evidence>
<name>A0A2J0N4E0_9BACT</name>
<evidence type="ECO:0000256" key="4">
    <source>
        <dbReference type="ARBA" id="ARBA00022598"/>
    </source>
</evidence>
<dbReference type="GO" id="GO:0005524">
    <property type="term" value="F:ATP binding"/>
    <property type="evidence" value="ECO:0007669"/>
    <property type="project" value="UniProtKB-KW"/>
</dbReference>
<dbReference type="GO" id="GO:0003883">
    <property type="term" value="F:CTP synthase activity"/>
    <property type="evidence" value="ECO:0007669"/>
    <property type="project" value="UniProtKB-EC"/>
</dbReference>
<reference evidence="12" key="1">
    <citation type="submission" date="2017-09" db="EMBL/GenBank/DDBJ databases">
        <title>Depth-based differentiation of microbial function through sediment-hosted aquifers and enrichment of novel symbionts in the deep terrestrial subsurface.</title>
        <authorList>
            <person name="Probst A.J."/>
            <person name="Ladd B."/>
            <person name="Jarett J.K."/>
            <person name="Geller-Mcgrath D.E."/>
            <person name="Sieber C.M.K."/>
            <person name="Emerson J.B."/>
            <person name="Anantharaman K."/>
            <person name="Thomas B.C."/>
            <person name="Malmstrom R."/>
            <person name="Stieglmeier M."/>
            <person name="Klingl A."/>
            <person name="Woyke T."/>
            <person name="Ryan C.M."/>
            <person name="Banfield J.F."/>
        </authorList>
    </citation>
    <scope>NUCLEOTIDE SEQUENCE [LARGE SCALE GENOMIC DNA]</scope>
</reference>
<gene>
    <name evidence="11" type="ORF">CO033_01140</name>
</gene>
<dbReference type="InterPro" id="IPR033828">
    <property type="entry name" value="GATase1_CTP_Synthase"/>
</dbReference>
<dbReference type="EC" id="6.3.4.2" evidence="3"/>
<dbReference type="CDD" id="cd01746">
    <property type="entry name" value="GATase1_CTP_Synthase"/>
    <property type="match status" value="1"/>
</dbReference>
<dbReference type="PROSITE" id="PS51273">
    <property type="entry name" value="GATASE_TYPE_1"/>
    <property type="match status" value="1"/>
</dbReference>
<dbReference type="InterPro" id="IPR004468">
    <property type="entry name" value="CTP_synthase"/>
</dbReference>
<comment type="pathway">
    <text evidence="1">Pyrimidine metabolism; CTP biosynthesis via de novo pathway; CTP from UDP: step 2/2.</text>
</comment>
<evidence type="ECO:0000256" key="2">
    <source>
        <dbReference type="ARBA" id="ARBA00007533"/>
    </source>
</evidence>
<dbReference type="PANTHER" id="PTHR11550:SF0">
    <property type="entry name" value="CTP SYNTHASE-RELATED"/>
    <property type="match status" value="1"/>
</dbReference>
<dbReference type="GO" id="GO:0044210">
    <property type="term" value="P:'de novo' CTP biosynthetic process"/>
    <property type="evidence" value="ECO:0007669"/>
    <property type="project" value="UniProtKB-UniPathway"/>
</dbReference>
<evidence type="ECO:0000256" key="7">
    <source>
        <dbReference type="ARBA" id="ARBA00022962"/>
    </source>
</evidence>
<comment type="catalytic activity">
    <reaction evidence="9">
        <text>UTP + L-glutamine + ATP + H2O = CTP + L-glutamate + ADP + phosphate + 2 H(+)</text>
        <dbReference type="Rhea" id="RHEA:26426"/>
        <dbReference type="ChEBI" id="CHEBI:15377"/>
        <dbReference type="ChEBI" id="CHEBI:15378"/>
        <dbReference type="ChEBI" id="CHEBI:29985"/>
        <dbReference type="ChEBI" id="CHEBI:30616"/>
        <dbReference type="ChEBI" id="CHEBI:37563"/>
        <dbReference type="ChEBI" id="CHEBI:43474"/>
        <dbReference type="ChEBI" id="CHEBI:46398"/>
        <dbReference type="ChEBI" id="CHEBI:58359"/>
        <dbReference type="ChEBI" id="CHEBI:456216"/>
        <dbReference type="EC" id="6.3.4.2"/>
    </reaction>
</comment>
<dbReference type="PANTHER" id="PTHR11550">
    <property type="entry name" value="CTP SYNTHASE"/>
    <property type="match status" value="1"/>
</dbReference>
<dbReference type="SUPFAM" id="SSF52317">
    <property type="entry name" value="Class I glutamine amidotransferase-like"/>
    <property type="match status" value="1"/>
</dbReference>
<evidence type="ECO:0000256" key="8">
    <source>
        <dbReference type="ARBA" id="ARBA00022975"/>
    </source>
</evidence>